<dbReference type="RefSeq" id="XP_070887009.1">
    <property type="nucleotide sequence ID" value="XM_071035376.1"/>
</dbReference>
<dbReference type="Proteomes" id="UP001610432">
    <property type="component" value="Unassembled WGS sequence"/>
</dbReference>
<organism evidence="1 2">
    <name type="scientific">Aspergillus lucknowensis</name>
    <dbReference type="NCBI Taxonomy" id="176173"/>
    <lineage>
        <taxon>Eukaryota</taxon>
        <taxon>Fungi</taxon>
        <taxon>Dikarya</taxon>
        <taxon>Ascomycota</taxon>
        <taxon>Pezizomycotina</taxon>
        <taxon>Eurotiomycetes</taxon>
        <taxon>Eurotiomycetidae</taxon>
        <taxon>Eurotiales</taxon>
        <taxon>Aspergillaceae</taxon>
        <taxon>Aspergillus</taxon>
        <taxon>Aspergillus subgen. Nidulantes</taxon>
    </lineage>
</organism>
<reference evidence="1 2" key="1">
    <citation type="submission" date="2024-07" db="EMBL/GenBank/DDBJ databases">
        <title>Section-level genome sequencing and comparative genomics of Aspergillus sections Usti and Cavernicolus.</title>
        <authorList>
            <consortium name="Lawrence Berkeley National Laboratory"/>
            <person name="Nybo J.L."/>
            <person name="Vesth T.C."/>
            <person name="Theobald S."/>
            <person name="Frisvad J.C."/>
            <person name="Larsen T.O."/>
            <person name="Kjaerboelling I."/>
            <person name="Rothschild-Mancinelli K."/>
            <person name="Lyhne E.K."/>
            <person name="Kogle M.E."/>
            <person name="Barry K."/>
            <person name="Clum A."/>
            <person name="Na H."/>
            <person name="Ledsgaard L."/>
            <person name="Lin J."/>
            <person name="Lipzen A."/>
            <person name="Kuo A."/>
            <person name="Riley R."/>
            <person name="Mondo S."/>
            <person name="Labutti K."/>
            <person name="Haridas S."/>
            <person name="Pangalinan J."/>
            <person name="Salamov A.A."/>
            <person name="Simmons B.A."/>
            <person name="Magnuson J.K."/>
            <person name="Chen J."/>
            <person name="Drula E."/>
            <person name="Henrissat B."/>
            <person name="Wiebenga A."/>
            <person name="Lubbers R.J."/>
            <person name="Gomes A.C."/>
            <person name="Macurrencykelacurrency M.R."/>
            <person name="Stajich J."/>
            <person name="Grigoriev I.V."/>
            <person name="Mortensen U.H."/>
            <person name="De Vries R.P."/>
            <person name="Baker S.E."/>
            <person name="Andersen M.R."/>
        </authorList>
    </citation>
    <scope>NUCLEOTIDE SEQUENCE [LARGE SCALE GENOMIC DNA]</scope>
    <source>
        <strain evidence="1 2">CBS 449.75</strain>
    </source>
</reference>
<dbReference type="GeneID" id="98150448"/>
<proteinExistence type="predicted"/>
<evidence type="ECO:0000313" key="2">
    <source>
        <dbReference type="Proteomes" id="UP001610432"/>
    </source>
</evidence>
<gene>
    <name evidence="1" type="ORF">BJX67DRAFT_74836</name>
</gene>
<name>A0ABR4LU21_9EURO</name>
<keyword evidence="2" id="KW-1185">Reference proteome</keyword>
<sequence>MFSPEYLLVATPVSFGSIPSLRILRCSDCAPVTVLTPVYTYYSVAPPLLLCFSSPATTSFLPRSCFRPPSATLCPLVRQCQLFTNMHVTPSSQQSFCLVALPSSCSATSTLWDVSVSSSLSGVTEGSCPAT</sequence>
<protein>
    <submittedName>
        <fullName evidence="1">Uncharacterized protein</fullName>
    </submittedName>
</protein>
<accession>A0ABR4LU21</accession>
<dbReference type="EMBL" id="JBFXLQ010000016">
    <property type="protein sequence ID" value="KAL2868030.1"/>
    <property type="molecule type" value="Genomic_DNA"/>
</dbReference>
<comment type="caution">
    <text evidence="1">The sequence shown here is derived from an EMBL/GenBank/DDBJ whole genome shotgun (WGS) entry which is preliminary data.</text>
</comment>
<evidence type="ECO:0000313" key="1">
    <source>
        <dbReference type="EMBL" id="KAL2868030.1"/>
    </source>
</evidence>